<dbReference type="Gene3D" id="3.40.50.2000">
    <property type="entry name" value="Glycogen Phosphorylase B"/>
    <property type="match status" value="2"/>
</dbReference>
<evidence type="ECO:0000313" key="2">
    <source>
        <dbReference type="EMBL" id="MFC3476130.1"/>
    </source>
</evidence>
<dbReference type="SUPFAM" id="SSF53756">
    <property type="entry name" value="UDP-Glycosyltransferase/glycogen phosphorylase"/>
    <property type="match status" value="1"/>
</dbReference>
<protein>
    <submittedName>
        <fullName evidence="2">Non-hydrolyzing UDP-N-acetylglucosamine 2-epimerase</fullName>
        <ecNumber evidence="2">5.1.3.14</ecNumber>
    </submittedName>
</protein>
<dbReference type="EMBL" id="JBHRWN010000002">
    <property type="protein sequence ID" value="MFC3476130.1"/>
    <property type="molecule type" value="Genomic_DNA"/>
</dbReference>
<keyword evidence="2" id="KW-0413">Isomerase</keyword>
<dbReference type="EC" id="5.1.3.14" evidence="2"/>
<reference evidence="2 3" key="1">
    <citation type="journal article" date="2019" name="Int. J. Syst. Evol. Microbiol.">
        <title>The Global Catalogue of Microorganisms (GCM) 10K type strain sequencing project: providing services to taxonomists for standard genome sequencing and annotation.</title>
        <authorList>
            <consortium name="The Broad Institute Genomics Platform"/>
            <consortium name="The Broad Institute Genome Sequencing Center for Infectious Disease"/>
            <person name="Wu L."/>
            <person name="Ma J."/>
        </authorList>
    </citation>
    <scope>NUCLEOTIDE SEQUENCE [LARGE SCALE GENOMIC DNA]</scope>
    <source>
        <strain evidence="2 3">CGMCC 1.12562</strain>
    </source>
</reference>
<name>A0ABD5N842_9EURY</name>
<sequence>MTVCSVVGVRPEFVLATPLSRALADRGVSHALVHTGQHHDDALSAVFFEELSLPAPDHHLGVGSAPRGEQVARAVARLRPILAAESPDVVVVYGDTTSTLAGALAAVAADCPLAHVEAGLRSGDWTMSEERTRVVVDHLADARFAPTQTAVANLADEGVTESVHRTGDLRADAVETARGLPAETPDTPDEYVLATVHRAATTDDEATLVGVLDALARVSLPVVLPLHPRTEDRLRAYGCYDWAADRVSLVDPTGYPAFLDLLAGASAVATDSGGVQREAAYLGTPCVTLRETTEWVETVARGQNVLAGTRPAAVTNAVEAAVAATPGDSRPPTGAADEVARTLADWATDEPAARPLPDRA</sequence>
<feature type="domain" description="UDP-N-acetylglucosamine 2-epimerase" evidence="1">
    <location>
        <begin position="25"/>
        <end position="323"/>
    </location>
</feature>
<evidence type="ECO:0000259" key="1">
    <source>
        <dbReference type="Pfam" id="PF02350"/>
    </source>
</evidence>
<accession>A0ABD5N842</accession>
<gene>
    <name evidence="2" type="primary">wecB</name>
    <name evidence="2" type="ORF">ACFOKC_00175</name>
</gene>
<dbReference type="PANTHER" id="PTHR43174">
    <property type="entry name" value="UDP-N-ACETYLGLUCOSAMINE 2-EPIMERASE"/>
    <property type="match status" value="1"/>
</dbReference>
<dbReference type="CDD" id="cd03786">
    <property type="entry name" value="GTB_UDP-GlcNAc_2-Epimerase"/>
    <property type="match status" value="1"/>
</dbReference>
<dbReference type="Proteomes" id="UP001595660">
    <property type="component" value="Unassembled WGS sequence"/>
</dbReference>
<dbReference type="InterPro" id="IPR029767">
    <property type="entry name" value="WecB-like"/>
</dbReference>
<dbReference type="PANTHER" id="PTHR43174:SF1">
    <property type="entry name" value="UDP-N-ACETYLGLUCOSAMINE 2-EPIMERASE"/>
    <property type="match status" value="1"/>
</dbReference>
<dbReference type="AlphaFoldDB" id="A0ABD5N842"/>
<comment type="caution">
    <text evidence="2">The sequence shown here is derived from an EMBL/GenBank/DDBJ whole genome shotgun (WGS) entry which is preliminary data.</text>
</comment>
<dbReference type="InterPro" id="IPR003331">
    <property type="entry name" value="UDP_GlcNAc_Epimerase_2_dom"/>
</dbReference>
<proteinExistence type="predicted"/>
<organism evidence="2 3">
    <name type="scientific">Halobacterium litoreum</name>
    <dbReference type="NCBI Taxonomy" id="2039234"/>
    <lineage>
        <taxon>Archaea</taxon>
        <taxon>Methanobacteriati</taxon>
        <taxon>Methanobacteriota</taxon>
        <taxon>Stenosarchaea group</taxon>
        <taxon>Halobacteria</taxon>
        <taxon>Halobacteriales</taxon>
        <taxon>Halobacteriaceae</taxon>
        <taxon>Halobacterium</taxon>
    </lineage>
</organism>
<dbReference type="RefSeq" id="WP_232569323.1">
    <property type="nucleotide sequence ID" value="NZ_CP089466.1"/>
</dbReference>
<dbReference type="NCBIfam" id="TIGR00236">
    <property type="entry name" value="wecB"/>
    <property type="match status" value="1"/>
</dbReference>
<dbReference type="Pfam" id="PF02350">
    <property type="entry name" value="Epimerase_2"/>
    <property type="match status" value="1"/>
</dbReference>
<keyword evidence="3" id="KW-1185">Reference proteome</keyword>
<evidence type="ECO:0000313" key="3">
    <source>
        <dbReference type="Proteomes" id="UP001595660"/>
    </source>
</evidence>
<dbReference type="GeneID" id="69117961"/>
<dbReference type="GO" id="GO:0008761">
    <property type="term" value="F:UDP-N-acetylglucosamine 2-epimerase activity"/>
    <property type="evidence" value="ECO:0007669"/>
    <property type="project" value="UniProtKB-EC"/>
</dbReference>